<dbReference type="InterPro" id="IPR044862">
    <property type="entry name" value="Pro_4_hyd_alph_FE2OG_OXY"/>
</dbReference>
<proteinExistence type="inferred from homology"/>
<dbReference type="Gene3D" id="2.60.120.620">
    <property type="entry name" value="q2cbj1_9rhob like domain"/>
    <property type="match status" value="1"/>
</dbReference>
<dbReference type="GO" id="GO:0006879">
    <property type="term" value="P:intracellular iron ion homeostasis"/>
    <property type="evidence" value="ECO:0007669"/>
    <property type="project" value="TreeGrafter"/>
</dbReference>
<comment type="cofactor">
    <cofactor evidence="1">
        <name>L-ascorbate</name>
        <dbReference type="ChEBI" id="CHEBI:38290"/>
    </cofactor>
</comment>
<dbReference type="PANTHER" id="PTHR41536">
    <property type="entry name" value="PKHD-TYPE HYDROXYLASE YBIX"/>
    <property type="match status" value="1"/>
</dbReference>
<dbReference type="PROSITE" id="PS51471">
    <property type="entry name" value="FE2OG_OXY"/>
    <property type="match status" value="1"/>
</dbReference>
<organism evidence="8 9">
    <name type="scientific">Amycolatopsis dendrobii</name>
    <dbReference type="NCBI Taxonomy" id="2760662"/>
    <lineage>
        <taxon>Bacteria</taxon>
        <taxon>Bacillati</taxon>
        <taxon>Actinomycetota</taxon>
        <taxon>Actinomycetes</taxon>
        <taxon>Pseudonocardiales</taxon>
        <taxon>Pseudonocardiaceae</taxon>
        <taxon>Amycolatopsis</taxon>
    </lineage>
</organism>
<dbReference type="GO" id="GO:0006974">
    <property type="term" value="P:DNA damage response"/>
    <property type="evidence" value="ECO:0007669"/>
    <property type="project" value="TreeGrafter"/>
</dbReference>
<dbReference type="Proteomes" id="UP000526734">
    <property type="component" value="Unassembled WGS sequence"/>
</dbReference>
<dbReference type="GO" id="GO:0031418">
    <property type="term" value="F:L-ascorbic acid binding"/>
    <property type="evidence" value="ECO:0007669"/>
    <property type="project" value="UniProtKB-KW"/>
</dbReference>
<dbReference type="HAMAP" id="MF_00657">
    <property type="entry name" value="Hydroxyl_YbiX"/>
    <property type="match status" value="1"/>
</dbReference>
<keyword evidence="9" id="KW-1185">Reference proteome</keyword>
<keyword evidence="4 8" id="KW-0223">Dioxygenase</keyword>
<accession>A0A7W3VRA0</accession>
<keyword evidence="5" id="KW-0560">Oxidoreductase</keyword>
<dbReference type="GO" id="GO:0016706">
    <property type="term" value="F:2-oxoglutarate-dependent dioxygenase activity"/>
    <property type="evidence" value="ECO:0007669"/>
    <property type="project" value="InterPro"/>
</dbReference>
<evidence type="ECO:0000313" key="8">
    <source>
        <dbReference type="EMBL" id="MBB1151743.1"/>
    </source>
</evidence>
<evidence type="ECO:0000256" key="3">
    <source>
        <dbReference type="ARBA" id="ARBA00022896"/>
    </source>
</evidence>
<name>A0A7W3VRA0_9PSEU</name>
<dbReference type="InterPro" id="IPR005123">
    <property type="entry name" value="Oxoglu/Fe-dep_dioxygenase_dom"/>
</dbReference>
<evidence type="ECO:0000256" key="2">
    <source>
        <dbReference type="ARBA" id="ARBA00022723"/>
    </source>
</evidence>
<dbReference type="Pfam" id="PF13640">
    <property type="entry name" value="2OG-FeII_Oxy_3"/>
    <property type="match status" value="1"/>
</dbReference>
<reference evidence="8 9" key="1">
    <citation type="submission" date="2020-08" db="EMBL/GenBank/DDBJ databases">
        <title>Amycolatopsis sp. nov. DR6-1 isolated from Dendrobium heterocarpum.</title>
        <authorList>
            <person name="Tedsree N."/>
            <person name="Kuncharoen N."/>
            <person name="Likhitwitayawuid K."/>
            <person name="Tanasupawat S."/>
        </authorList>
    </citation>
    <scope>NUCLEOTIDE SEQUENCE [LARGE SCALE GENOMIC DNA]</scope>
    <source>
        <strain evidence="8 9">DR6-1</strain>
    </source>
</reference>
<dbReference type="PANTHER" id="PTHR41536:SF1">
    <property type="entry name" value="PKHD-TYPE HYDROXYLASE YBIX"/>
    <property type="match status" value="1"/>
</dbReference>
<dbReference type="RefSeq" id="WP_182888985.1">
    <property type="nucleotide sequence ID" value="NZ_JACGZW010000001.1"/>
</dbReference>
<keyword evidence="3" id="KW-0847">Vitamin C</keyword>
<dbReference type="InterPro" id="IPR023550">
    <property type="entry name" value="PKHD_hydroxylase"/>
</dbReference>
<gene>
    <name evidence="8" type="ORF">H4281_01220</name>
</gene>
<dbReference type="AlphaFoldDB" id="A0A7W3VRA0"/>
<evidence type="ECO:0000256" key="6">
    <source>
        <dbReference type="ARBA" id="ARBA00023004"/>
    </source>
</evidence>
<keyword evidence="6" id="KW-0408">Iron</keyword>
<evidence type="ECO:0000256" key="4">
    <source>
        <dbReference type="ARBA" id="ARBA00022964"/>
    </source>
</evidence>
<dbReference type="SMART" id="SM00702">
    <property type="entry name" value="P4Hc"/>
    <property type="match status" value="1"/>
</dbReference>
<evidence type="ECO:0000256" key="1">
    <source>
        <dbReference type="ARBA" id="ARBA00001961"/>
    </source>
</evidence>
<evidence type="ECO:0000313" key="9">
    <source>
        <dbReference type="Proteomes" id="UP000526734"/>
    </source>
</evidence>
<comment type="caution">
    <text evidence="8">The sequence shown here is derived from an EMBL/GenBank/DDBJ whole genome shotgun (WGS) entry which is preliminary data.</text>
</comment>
<evidence type="ECO:0000259" key="7">
    <source>
        <dbReference type="PROSITE" id="PS51471"/>
    </source>
</evidence>
<keyword evidence="2" id="KW-0479">Metal-binding</keyword>
<feature type="domain" description="Fe2OG dioxygenase" evidence="7">
    <location>
        <begin position="80"/>
        <end position="188"/>
    </location>
</feature>
<dbReference type="GO" id="GO:0005506">
    <property type="term" value="F:iron ion binding"/>
    <property type="evidence" value="ECO:0007669"/>
    <property type="project" value="InterPro"/>
</dbReference>
<sequence>MWPTIRVIDNFLDPTELKTVTGKVGAARFVDGRVSADGGSAEVKNNQEMASEQQYVEVVKIVDRAVRANLDLNNSVFPRSITRAIISRYEDGMAYGTHIDSPIMGFTVQNEAYGPFGQNYVRSDFSMTVFLAEPDTYDGGELSFGSPWGTHTYKLPAGSAVAYPTGLPHQVTPVTRGVRLAAVLWLQSMIRDHEQRRLASQLNLLATRLESTEAGSANAQLARELAATALRINADI</sequence>
<evidence type="ECO:0000256" key="5">
    <source>
        <dbReference type="ARBA" id="ARBA00023002"/>
    </source>
</evidence>
<dbReference type="InterPro" id="IPR006620">
    <property type="entry name" value="Pro_4_hyd_alph"/>
</dbReference>
<dbReference type="EMBL" id="JACGZW010000001">
    <property type="protein sequence ID" value="MBB1151743.1"/>
    <property type="molecule type" value="Genomic_DNA"/>
</dbReference>
<protein>
    <submittedName>
        <fullName evidence="8">Fe2+-dependent dioxygenase</fullName>
    </submittedName>
</protein>
<dbReference type="NCBIfam" id="NF003974">
    <property type="entry name" value="PRK05467.1-3"/>
    <property type="match status" value="1"/>
</dbReference>